<dbReference type="EMBL" id="ABEU02000004">
    <property type="protein sequence ID" value="PNR54674.1"/>
    <property type="molecule type" value="Genomic_DNA"/>
</dbReference>
<comment type="subcellular location">
    <subcellularLocation>
        <location evidence="1">Nucleus</location>
    </subcellularLocation>
</comment>
<name>A0A2K1KLL8_PHYPA</name>
<sequence length="577" mass="61869">MKTTKGGKVMNPTDAYRKELRKKELKRNKKERKKVREVGILKKDPDAIKEQIKKLEIMKADGALDKTRRHKKRQLEDTLHLVMKKRKEYEEKMREKGEEPVMFSHLPTPRRRATAEEEERAKHPKPEDSVYFHPALNPSGAPPIGKPPMYKSSIGPRIPLSSTAGPSGETDLDMDPDTTLPLPPPPPPPPLPSAGEGFSAGENVVPLPLPVPVPPPPPAPPGPVQGTLPPPPPLFLGRPPHATSMIPPPPPPRPGQPLPPGISREEVPPGTDEEASIAKSENVDLGDNSRHRTMYFIPPGRLPPPPPPPRRPSIPSGEEIQDEIEDDAPADSRSTDAVRQNLPPPPPPPMRPPVGPPPPLPTSLLMRPPSGPPPKHPSSSEAPPPGVTPFRPTLPGPPLPPEMSSLPLPPPPPRMLQSGMLPPPGPPPGPPPVRLGPPPSGPPPVMRPPAGPPPMVKGTPPPPPPPRVVHEGGNEDPVRSGGAAKPSYVKSAAPTVVKRPLAQHTPELTSMVPASVRVRRENAPKVKPKTVSAISAQVASVLQPPRVVKPTTIDDTYSAFLEDMKLLGAFGEGQEDV</sequence>
<feature type="region of interest" description="Disordered" evidence="3">
    <location>
        <begin position="1"/>
        <end position="33"/>
    </location>
</feature>
<dbReference type="PaxDb" id="3218-PP1S267_88V6.1"/>
<dbReference type="Proteomes" id="UP000006727">
    <property type="component" value="Chromosome 4"/>
</dbReference>
<dbReference type="OrthoDB" id="205569at2759"/>
<accession>A0A2K1KLL8</accession>
<evidence type="ECO:0000313" key="7">
    <source>
        <dbReference type="Proteomes" id="UP000006727"/>
    </source>
</evidence>
<dbReference type="FunCoup" id="A0A2K1KLL8">
    <property type="interactions" value="1338"/>
</dbReference>
<evidence type="ECO:0000259" key="4">
    <source>
        <dbReference type="Pfam" id="PF09429"/>
    </source>
</evidence>
<feature type="compositionally biased region" description="Basic and acidic residues" evidence="3">
    <location>
        <begin position="468"/>
        <end position="478"/>
    </location>
</feature>
<organism evidence="5">
    <name type="scientific">Physcomitrium patens</name>
    <name type="common">Spreading-leaved earth moss</name>
    <name type="synonym">Physcomitrella patens</name>
    <dbReference type="NCBI Taxonomy" id="3218"/>
    <lineage>
        <taxon>Eukaryota</taxon>
        <taxon>Viridiplantae</taxon>
        <taxon>Streptophyta</taxon>
        <taxon>Embryophyta</taxon>
        <taxon>Bryophyta</taxon>
        <taxon>Bryophytina</taxon>
        <taxon>Bryopsida</taxon>
        <taxon>Funariidae</taxon>
        <taxon>Funariales</taxon>
        <taxon>Funariaceae</taxon>
        <taxon>Physcomitrium</taxon>
    </lineage>
</organism>
<feature type="compositionally biased region" description="Pro residues" evidence="3">
    <location>
        <begin position="369"/>
        <end position="414"/>
    </location>
</feature>
<feature type="compositionally biased region" description="Pro residues" evidence="3">
    <location>
        <begin position="181"/>
        <end position="192"/>
    </location>
</feature>
<evidence type="ECO:0000313" key="5">
    <source>
        <dbReference type="EMBL" id="PNR54674.1"/>
    </source>
</evidence>
<gene>
    <name evidence="6" type="primary">LOC112280917</name>
    <name evidence="5" type="ORF">PHYPA_005567</name>
</gene>
<feature type="compositionally biased region" description="Pro residues" evidence="3">
    <location>
        <begin position="342"/>
        <end position="361"/>
    </location>
</feature>
<dbReference type="GeneID" id="112280917"/>
<feature type="domain" description="Wbp11/ELF5/Saf1 N-terminal" evidence="4">
    <location>
        <begin position="7"/>
        <end position="84"/>
    </location>
</feature>
<feature type="region of interest" description="Disordered" evidence="3">
    <location>
        <begin position="90"/>
        <end position="492"/>
    </location>
</feature>
<proteinExistence type="predicted"/>
<reference evidence="5 7" key="1">
    <citation type="journal article" date="2008" name="Science">
        <title>The Physcomitrella genome reveals evolutionary insights into the conquest of land by plants.</title>
        <authorList>
            <person name="Rensing S."/>
            <person name="Lang D."/>
            <person name="Zimmer A."/>
            <person name="Terry A."/>
            <person name="Salamov A."/>
            <person name="Shapiro H."/>
            <person name="Nishiyama T."/>
            <person name="Perroud P.-F."/>
            <person name="Lindquist E."/>
            <person name="Kamisugi Y."/>
            <person name="Tanahashi T."/>
            <person name="Sakakibara K."/>
            <person name="Fujita T."/>
            <person name="Oishi K."/>
            <person name="Shin-I T."/>
            <person name="Kuroki Y."/>
            <person name="Toyoda A."/>
            <person name="Suzuki Y."/>
            <person name="Hashimoto A."/>
            <person name="Yamaguchi K."/>
            <person name="Sugano A."/>
            <person name="Kohara Y."/>
            <person name="Fujiyama A."/>
            <person name="Anterola A."/>
            <person name="Aoki S."/>
            <person name="Ashton N."/>
            <person name="Barbazuk W.B."/>
            <person name="Barker E."/>
            <person name="Bennetzen J."/>
            <person name="Bezanilla M."/>
            <person name="Blankenship R."/>
            <person name="Cho S.H."/>
            <person name="Dutcher S."/>
            <person name="Estelle M."/>
            <person name="Fawcett J.A."/>
            <person name="Gundlach H."/>
            <person name="Hanada K."/>
            <person name="Heyl A."/>
            <person name="Hicks K.A."/>
            <person name="Hugh J."/>
            <person name="Lohr M."/>
            <person name="Mayer K."/>
            <person name="Melkozernov A."/>
            <person name="Murata T."/>
            <person name="Nelson D."/>
            <person name="Pils B."/>
            <person name="Prigge M."/>
            <person name="Reiss B."/>
            <person name="Renner T."/>
            <person name="Rombauts S."/>
            <person name="Rushton P."/>
            <person name="Sanderfoot A."/>
            <person name="Schween G."/>
            <person name="Shiu S.-H."/>
            <person name="Stueber K."/>
            <person name="Theodoulou F.L."/>
            <person name="Tu H."/>
            <person name="Van de Peer Y."/>
            <person name="Verrier P.J."/>
            <person name="Waters E."/>
            <person name="Wood A."/>
            <person name="Yang L."/>
            <person name="Cove D."/>
            <person name="Cuming A."/>
            <person name="Hasebe M."/>
            <person name="Lucas S."/>
            <person name="Mishler D.B."/>
            <person name="Reski R."/>
            <person name="Grigoriev I."/>
            <person name="Quatrano R.S."/>
            <person name="Boore J.L."/>
        </authorList>
    </citation>
    <scope>NUCLEOTIDE SEQUENCE [LARGE SCALE GENOMIC DNA]</scope>
    <source>
        <strain evidence="6 7">cv. Gransden 2004</strain>
    </source>
</reference>
<feature type="compositionally biased region" description="Pro residues" evidence="3">
    <location>
        <begin position="207"/>
        <end position="234"/>
    </location>
</feature>
<keyword evidence="2" id="KW-0539">Nucleus</keyword>
<dbReference type="STRING" id="3218.A0A2K1KLL8"/>
<feature type="compositionally biased region" description="Pro residues" evidence="3">
    <location>
        <begin position="421"/>
        <end position="467"/>
    </location>
</feature>
<feature type="compositionally biased region" description="Acidic residues" evidence="3">
    <location>
        <begin position="319"/>
        <end position="329"/>
    </location>
</feature>
<evidence type="ECO:0000256" key="3">
    <source>
        <dbReference type="SAM" id="MobiDB-lite"/>
    </source>
</evidence>
<dbReference type="RefSeq" id="XP_024372639.1">
    <property type="nucleotide sequence ID" value="XM_024516871.2"/>
</dbReference>
<dbReference type="EnsemblPlants" id="Pp3c4_160V3.1">
    <property type="protein sequence ID" value="Pp3c4_160V3.1"/>
    <property type="gene ID" value="Pp3c4_160"/>
</dbReference>
<feature type="compositionally biased region" description="Basic and acidic residues" evidence="3">
    <location>
        <begin position="113"/>
        <end position="130"/>
    </location>
</feature>
<feature type="compositionally biased region" description="Basic residues" evidence="3">
    <location>
        <begin position="23"/>
        <end position="33"/>
    </location>
</feature>
<feature type="compositionally biased region" description="Pro residues" evidence="3">
    <location>
        <begin position="246"/>
        <end position="260"/>
    </location>
</feature>
<evidence type="ECO:0000256" key="2">
    <source>
        <dbReference type="ARBA" id="ARBA00023242"/>
    </source>
</evidence>
<dbReference type="Pfam" id="PF09429">
    <property type="entry name" value="Wbp11"/>
    <property type="match status" value="1"/>
</dbReference>
<protein>
    <recommendedName>
        <fullName evidence="4">Wbp11/ELF5/Saf1 N-terminal domain-containing protein</fullName>
    </recommendedName>
</protein>
<dbReference type="AlphaFoldDB" id="A0A2K1KLL8"/>
<feature type="compositionally biased region" description="Basic and acidic residues" evidence="3">
    <location>
        <begin position="90"/>
        <end position="99"/>
    </location>
</feature>
<dbReference type="KEGG" id="ppp:112280917"/>
<feature type="compositionally biased region" description="Pro residues" evidence="3">
    <location>
        <begin position="300"/>
        <end position="312"/>
    </location>
</feature>
<dbReference type="GO" id="GO:0006396">
    <property type="term" value="P:RNA processing"/>
    <property type="evidence" value="ECO:0007669"/>
    <property type="project" value="InterPro"/>
</dbReference>
<dbReference type="OMA" id="FGMRMPP"/>
<reference evidence="5 7" key="2">
    <citation type="journal article" date="2018" name="Plant J.">
        <title>The Physcomitrella patens chromosome-scale assembly reveals moss genome structure and evolution.</title>
        <authorList>
            <person name="Lang D."/>
            <person name="Ullrich K.K."/>
            <person name="Murat F."/>
            <person name="Fuchs J."/>
            <person name="Jenkins J."/>
            <person name="Haas F.B."/>
            <person name="Piednoel M."/>
            <person name="Gundlach H."/>
            <person name="Van Bel M."/>
            <person name="Meyberg R."/>
            <person name="Vives C."/>
            <person name="Morata J."/>
            <person name="Symeonidi A."/>
            <person name="Hiss M."/>
            <person name="Muchero W."/>
            <person name="Kamisugi Y."/>
            <person name="Saleh O."/>
            <person name="Blanc G."/>
            <person name="Decker E.L."/>
            <person name="van Gessel N."/>
            <person name="Grimwood J."/>
            <person name="Hayes R.D."/>
            <person name="Graham S.W."/>
            <person name="Gunter L.E."/>
            <person name="McDaniel S.F."/>
            <person name="Hoernstein S.N.W."/>
            <person name="Larsson A."/>
            <person name="Li F.W."/>
            <person name="Perroud P.F."/>
            <person name="Phillips J."/>
            <person name="Ranjan P."/>
            <person name="Rokshar D.S."/>
            <person name="Rothfels C.J."/>
            <person name="Schneider L."/>
            <person name="Shu S."/>
            <person name="Stevenson D.W."/>
            <person name="Thummler F."/>
            <person name="Tillich M."/>
            <person name="Villarreal Aguilar J.C."/>
            <person name="Widiez T."/>
            <person name="Wong G.K."/>
            <person name="Wymore A."/>
            <person name="Zhang Y."/>
            <person name="Zimmer A.D."/>
            <person name="Quatrano R.S."/>
            <person name="Mayer K.F.X."/>
            <person name="Goodstein D."/>
            <person name="Casacuberta J.M."/>
            <person name="Vandepoele K."/>
            <person name="Reski R."/>
            <person name="Cuming A.C."/>
            <person name="Tuskan G.A."/>
            <person name="Maumus F."/>
            <person name="Salse J."/>
            <person name="Schmutz J."/>
            <person name="Rensing S.A."/>
        </authorList>
    </citation>
    <scope>NUCLEOTIDE SEQUENCE [LARGE SCALE GENOMIC DNA]</scope>
    <source>
        <strain evidence="6 7">cv. Gransden 2004</strain>
    </source>
</reference>
<keyword evidence="7" id="KW-1185">Reference proteome</keyword>
<dbReference type="PANTHER" id="PTHR13361:SF1">
    <property type="entry name" value="WW DOMAIN-BINDING PROTEIN 11"/>
    <property type="match status" value="1"/>
</dbReference>
<evidence type="ECO:0000313" key="6">
    <source>
        <dbReference type="EnsemblPlants" id="Pp3c4_160V3.1"/>
    </source>
</evidence>
<reference evidence="6" key="3">
    <citation type="submission" date="2020-12" db="UniProtKB">
        <authorList>
            <consortium name="EnsemblPlants"/>
        </authorList>
    </citation>
    <scope>IDENTIFICATION</scope>
</reference>
<dbReference type="GO" id="GO:0005634">
    <property type="term" value="C:nucleus"/>
    <property type="evidence" value="ECO:0007669"/>
    <property type="project" value="UniProtKB-SubCell"/>
</dbReference>
<feature type="compositionally biased region" description="Low complexity" evidence="3">
    <location>
        <begin position="235"/>
        <end position="245"/>
    </location>
</feature>
<dbReference type="Gramene" id="Pp3c4_160V3.1">
    <property type="protein sequence ID" value="Pp3c4_160V3.1"/>
    <property type="gene ID" value="Pp3c4_160"/>
</dbReference>
<evidence type="ECO:0000256" key="1">
    <source>
        <dbReference type="ARBA" id="ARBA00004123"/>
    </source>
</evidence>
<dbReference type="InterPro" id="IPR019007">
    <property type="entry name" value="Wbp11/ELF5/Saf1_N"/>
</dbReference>
<dbReference type="PANTHER" id="PTHR13361">
    <property type="entry name" value="WW DOMAIN-BINDING PROTEIN 11"/>
    <property type="match status" value="1"/>
</dbReference>